<comment type="caution">
    <text evidence="4">The sequence shown here is derived from an EMBL/GenBank/DDBJ whole genome shotgun (WGS) entry which is preliminary data.</text>
</comment>
<protein>
    <submittedName>
        <fullName evidence="4">Uncharacterized protein</fullName>
    </submittedName>
</protein>
<feature type="repeat" description="ANK" evidence="3">
    <location>
        <begin position="67"/>
        <end position="99"/>
    </location>
</feature>
<dbReference type="Gene3D" id="1.25.40.20">
    <property type="entry name" value="Ankyrin repeat-containing domain"/>
    <property type="match status" value="1"/>
</dbReference>
<dbReference type="PROSITE" id="PS50088">
    <property type="entry name" value="ANK_REPEAT"/>
    <property type="match status" value="1"/>
</dbReference>
<dbReference type="Proteomes" id="UP001487740">
    <property type="component" value="Unassembled WGS sequence"/>
</dbReference>
<evidence type="ECO:0000256" key="3">
    <source>
        <dbReference type="PROSITE-ProRule" id="PRU00023"/>
    </source>
</evidence>
<dbReference type="SMART" id="SM00248">
    <property type="entry name" value="ANK"/>
    <property type="match status" value="2"/>
</dbReference>
<evidence type="ECO:0000256" key="2">
    <source>
        <dbReference type="ARBA" id="ARBA00023043"/>
    </source>
</evidence>
<feature type="non-terminal residue" evidence="4">
    <location>
        <position position="1"/>
    </location>
</feature>
<dbReference type="AlphaFoldDB" id="A0AAW0S8Y8"/>
<dbReference type="InterPro" id="IPR002110">
    <property type="entry name" value="Ankyrin_rpt"/>
</dbReference>
<feature type="non-terminal residue" evidence="4">
    <location>
        <position position="100"/>
    </location>
</feature>
<evidence type="ECO:0000313" key="4">
    <source>
        <dbReference type="EMBL" id="KAK8371794.1"/>
    </source>
</evidence>
<dbReference type="InterPro" id="IPR051631">
    <property type="entry name" value="Ankyrin-KH/SAM_domain"/>
</dbReference>
<sequence>ELVTAVMEGDEAGVRSALDRGARPEVTVPTNAGVSWSLLTEAASEGHEHLLSLLLQAGLSIEGGGTTDMTPLMMAAQNGHAHTVKALLDLRGNPLAMNSD</sequence>
<keyword evidence="5" id="KW-1185">Reference proteome</keyword>
<gene>
    <name evidence="4" type="ORF">O3P69_016189</name>
</gene>
<organism evidence="4 5">
    <name type="scientific">Scylla paramamosain</name>
    <name type="common">Mud crab</name>
    <dbReference type="NCBI Taxonomy" id="85552"/>
    <lineage>
        <taxon>Eukaryota</taxon>
        <taxon>Metazoa</taxon>
        <taxon>Ecdysozoa</taxon>
        <taxon>Arthropoda</taxon>
        <taxon>Crustacea</taxon>
        <taxon>Multicrustacea</taxon>
        <taxon>Malacostraca</taxon>
        <taxon>Eumalacostraca</taxon>
        <taxon>Eucarida</taxon>
        <taxon>Decapoda</taxon>
        <taxon>Pleocyemata</taxon>
        <taxon>Brachyura</taxon>
        <taxon>Eubrachyura</taxon>
        <taxon>Portunoidea</taxon>
        <taxon>Portunidae</taxon>
        <taxon>Portuninae</taxon>
        <taxon>Scylla</taxon>
    </lineage>
</organism>
<keyword evidence="2 3" id="KW-0040">ANK repeat</keyword>
<dbReference type="EMBL" id="JARAKH010006405">
    <property type="protein sequence ID" value="KAK8371794.1"/>
    <property type="molecule type" value="Genomic_DNA"/>
</dbReference>
<evidence type="ECO:0000256" key="1">
    <source>
        <dbReference type="ARBA" id="ARBA00022737"/>
    </source>
</evidence>
<evidence type="ECO:0000313" key="5">
    <source>
        <dbReference type="Proteomes" id="UP001487740"/>
    </source>
</evidence>
<name>A0AAW0S8Y8_SCYPA</name>
<dbReference type="PANTHER" id="PTHR23206:SF8">
    <property type="entry name" value="ANKYRIN REPEAT AND KH DOMAIN-CONTAINING 1"/>
    <property type="match status" value="1"/>
</dbReference>
<keyword evidence="1" id="KW-0677">Repeat</keyword>
<dbReference type="SUPFAM" id="SSF48403">
    <property type="entry name" value="Ankyrin repeat"/>
    <property type="match status" value="1"/>
</dbReference>
<dbReference type="PANTHER" id="PTHR23206">
    <property type="entry name" value="MASK PROTEIN"/>
    <property type="match status" value="1"/>
</dbReference>
<proteinExistence type="predicted"/>
<accession>A0AAW0S8Y8</accession>
<dbReference type="Pfam" id="PF12796">
    <property type="entry name" value="Ank_2"/>
    <property type="match status" value="1"/>
</dbReference>
<reference evidence="4 5" key="1">
    <citation type="submission" date="2023-03" db="EMBL/GenBank/DDBJ databases">
        <title>High-quality genome of Scylla paramamosain provides insights in environmental adaptation.</title>
        <authorList>
            <person name="Zhang L."/>
        </authorList>
    </citation>
    <scope>NUCLEOTIDE SEQUENCE [LARGE SCALE GENOMIC DNA]</scope>
    <source>
        <strain evidence="4">LZ_2023a</strain>
        <tissue evidence="4">Muscle</tissue>
    </source>
</reference>
<dbReference type="InterPro" id="IPR036770">
    <property type="entry name" value="Ankyrin_rpt-contain_sf"/>
</dbReference>